<reference evidence="1 2" key="1">
    <citation type="submission" date="2013-03" db="EMBL/GenBank/DDBJ databases">
        <authorList>
            <person name="Warren W."/>
            <person name="Wilson R.K."/>
        </authorList>
    </citation>
    <scope>NUCLEOTIDE SEQUENCE</scope>
</reference>
<dbReference type="AlphaFoldDB" id="A0A7N9CVB3"/>
<protein>
    <submittedName>
        <fullName evidence="1">Uncharacterized protein</fullName>
    </submittedName>
</protein>
<dbReference type="Proteomes" id="UP000233100">
    <property type="component" value="Chromosome 12"/>
</dbReference>
<evidence type="ECO:0000313" key="2">
    <source>
        <dbReference type="Proteomes" id="UP000233100"/>
    </source>
</evidence>
<reference evidence="1" key="2">
    <citation type="submission" date="2025-08" db="UniProtKB">
        <authorList>
            <consortium name="Ensembl"/>
        </authorList>
    </citation>
    <scope>IDENTIFICATION</scope>
</reference>
<evidence type="ECO:0000313" key="1">
    <source>
        <dbReference type="Ensembl" id="ENSMFAP00000055484.1"/>
    </source>
</evidence>
<dbReference type="PANTHER" id="PTHR12138:SF162">
    <property type="entry name" value="CHROMOSOME UNDETERMINED SCAFFOLD_275, WHOLE GENOME SHOTGUN SEQUENCE"/>
    <property type="match status" value="1"/>
</dbReference>
<name>A0A7N9CVB3_MACFA</name>
<sequence>MSSENNFKIISCACSTYFNTKRNDAQEIHKNSHSPPPFFFFLRWSLALLPRLECSGMISAHCQLCLLGSRHSPALGSLVAGTTGARHHAWLIFCIFSRDGVSPC</sequence>
<reference evidence="1" key="3">
    <citation type="submission" date="2025-09" db="UniProtKB">
        <authorList>
            <consortium name="Ensembl"/>
        </authorList>
    </citation>
    <scope>IDENTIFICATION</scope>
</reference>
<accession>A0A7N9CVB3</accession>
<dbReference type="PANTHER" id="PTHR12138">
    <property type="entry name" value="PRIMATE-EXPANDED PROTEIN FAMILY"/>
    <property type="match status" value="1"/>
</dbReference>
<dbReference type="Ensembl" id="ENSMFAT00000086713.1">
    <property type="protein sequence ID" value="ENSMFAP00000055484.1"/>
    <property type="gene ID" value="ENSMFAG00000063886.1"/>
</dbReference>
<dbReference type="GeneTree" id="ENSGT00940000163505"/>
<organism evidence="1 2">
    <name type="scientific">Macaca fascicularis</name>
    <name type="common">Crab-eating macaque</name>
    <name type="synonym">Cynomolgus monkey</name>
    <dbReference type="NCBI Taxonomy" id="9541"/>
    <lineage>
        <taxon>Eukaryota</taxon>
        <taxon>Metazoa</taxon>
        <taxon>Chordata</taxon>
        <taxon>Craniata</taxon>
        <taxon>Vertebrata</taxon>
        <taxon>Euteleostomi</taxon>
        <taxon>Mammalia</taxon>
        <taxon>Eutheria</taxon>
        <taxon>Euarchontoglires</taxon>
        <taxon>Primates</taxon>
        <taxon>Haplorrhini</taxon>
        <taxon>Catarrhini</taxon>
        <taxon>Cercopithecidae</taxon>
        <taxon>Cercopithecinae</taxon>
        <taxon>Macaca</taxon>
    </lineage>
</organism>
<keyword evidence="2" id="KW-1185">Reference proteome</keyword>
<proteinExistence type="predicted"/>